<gene>
    <name evidence="1" type="ORF">L1987_46532</name>
</gene>
<sequence length="84" mass="9601">MFRRLPPRDSSLPPICFQVLHPRLYSSSGFIATPPGSPVPLHSSHHSLQGREASSERFSIKNLVDLFWQTPHQRKGKKEEKPQN</sequence>
<dbReference type="Proteomes" id="UP001056120">
    <property type="component" value="Linkage Group LG15"/>
</dbReference>
<reference evidence="1 2" key="2">
    <citation type="journal article" date="2022" name="Mol. Ecol. Resour.">
        <title>The genomes of chicory, endive, great burdock and yacon provide insights into Asteraceae paleo-polyploidization history and plant inulin production.</title>
        <authorList>
            <person name="Fan W."/>
            <person name="Wang S."/>
            <person name="Wang H."/>
            <person name="Wang A."/>
            <person name="Jiang F."/>
            <person name="Liu H."/>
            <person name="Zhao H."/>
            <person name="Xu D."/>
            <person name="Zhang Y."/>
        </authorList>
    </citation>
    <scope>NUCLEOTIDE SEQUENCE [LARGE SCALE GENOMIC DNA]</scope>
    <source>
        <strain evidence="2">cv. Yunnan</strain>
        <tissue evidence="1">Leaves</tissue>
    </source>
</reference>
<dbReference type="EMBL" id="CM042032">
    <property type="protein sequence ID" value="KAI3776743.1"/>
    <property type="molecule type" value="Genomic_DNA"/>
</dbReference>
<evidence type="ECO:0000313" key="2">
    <source>
        <dbReference type="Proteomes" id="UP001056120"/>
    </source>
</evidence>
<organism evidence="1 2">
    <name type="scientific">Smallanthus sonchifolius</name>
    <dbReference type="NCBI Taxonomy" id="185202"/>
    <lineage>
        <taxon>Eukaryota</taxon>
        <taxon>Viridiplantae</taxon>
        <taxon>Streptophyta</taxon>
        <taxon>Embryophyta</taxon>
        <taxon>Tracheophyta</taxon>
        <taxon>Spermatophyta</taxon>
        <taxon>Magnoliopsida</taxon>
        <taxon>eudicotyledons</taxon>
        <taxon>Gunneridae</taxon>
        <taxon>Pentapetalae</taxon>
        <taxon>asterids</taxon>
        <taxon>campanulids</taxon>
        <taxon>Asterales</taxon>
        <taxon>Asteraceae</taxon>
        <taxon>Asteroideae</taxon>
        <taxon>Heliantheae alliance</taxon>
        <taxon>Millerieae</taxon>
        <taxon>Smallanthus</taxon>
    </lineage>
</organism>
<keyword evidence="2" id="KW-1185">Reference proteome</keyword>
<reference evidence="2" key="1">
    <citation type="journal article" date="2022" name="Mol. Ecol. Resour.">
        <title>The genomes of chicory, endive, great burdock and yacon provide insights into Asteraceae palaeo-polyploidization history and plant inulin production.</title>
        <authorList>
            <person name="Fan W."/>
            <person name="Wang S."/>
            <person name="Wang H."/>
            <person name="Wang A."/>
            <person name="Jiang F."/>
            <person name="Liu H."/>
            <person name="Zhao H."/>
            <person name="Xu D."/>
            <person name="Zhang Y."/>
        </authorList>
    </citation>
    <scope>NUCLEOTIDE SEQUENCE [LARGE SCALE GENOMIC DNA]</scope>
    <source>
        <strain evidence="2">cv. Yunnan</strain>
    </source>
</reference>
<name>A0ACB9G0M4_9ASTR</name>
<proteinExistence type="predicted"/>
<protein>
    <submittedName>
        <fullName evidence="1">Uncharacterized protein</fullName>
    </submittedName>
</protein>
<evidence type="ECO:0000313" key="1">
    <source>
        <dbReference type="EMBL" id="KAI3776743.1"/>
    </source>
</evidence>
<comment type="caution">
    <text evidence="1">The sequence shown here is derived from an EMBL/GenBank/DDBJ whole genome shotgun (WGS) entry which is preliminary data.</text>
</comment>
<accession>A0ACB9G0M4</accession>